<protein>
    <submittedName>
        <fullName evidence="3">CRIB domain-containing protein RIC4</fullName>
    </submittedName>
</protein>
<dbReference type="GeneID" id="108840980"/>
<organism evidence="2 3">
    <name type="scientific">Raphanus sativus</name>
    <name type="common">Radish</name>
    <name type="synonym">Raphanus raphanistrum var. sativus</name>
    <dbReference type="NCBI Taxonomy" id="3726"/>
    <lineage>
        <taxon>Eukaryota</taxon>
        <taxon>Viridiplantae</taxon>
        <taxon>Streptophyta</taxon>
        <taxon>Embryophyta</taxon>
        <taxon>Tracheophyta</taxon>
        <taxon>Spermatophyta</taxon>
        <taxon>Magnoliopsida</taxon>
        <taxon>eudicotyledons</taxon>
        <taxon>Gunneridae</taxon>
        <taxon>Pentapetalae</taxon>
        <taxon>rosids</taxon>
        <taxon>malvids</taxon>
        <taxon>Brassicales</taxon>
        <taxon>Brassicaceae</taxon>
        <taxon>Brassiceae</taxon>
        <taxon>Raphanus</taxon>
    </lineage>
</organism>
<accession>A0A6J0M9U9</accession>
<reference evidence="3" key="2">
    <citation type="submission" date="2025-08" db="UniProtKB">
        <authorList>
            <consortium name="RefSeq"/>
        </authorList>
    </citation>
    <scope>IDENTIFICATION</scope>
    <source>
        <tissue evidence="3">Leaf</tissue>
    </source>
</reference>
<dbReference type="KEGG" id="rsz:108840980"/>
<keyword evidence="2" id="KW-1185">Reference proteome</keyword>
<sequence>MNRMERLVVLPFSVGCISDSSVAVLSPLSKPHHHHHHSPQGIIRDQEEEENMTAFKFLAVSKPEISTGINRLFKSFKTISQIFAYKEEESEDGETSGMEIGVPTNVKHVSHIGWESGFAGPGKGWEDLIPPELLAAAVATKEDIINPHLHQTS</sequence>
<name>A0A6J0M9U9_RAPSA</name>
<feature type="domain" description="CRIB" evidence="1">
    <location>
        <begin position="100"/>
        <end position="113"/>
    </location>
</feature>
<dbReference type="InterPro" id="IPR036936">
    <property type="entry name" value="CRIB_dom_sf"/>
</dbReference>
<dbReference type="PANTHER" id="PTHR46931:SF6">
    <property type="entry name" value="CRIB DOMAIN-CONTAINING PROTEIN RIC4"/>
    <property type="match status" value="1"/>
</dbReference>
<gene>
    <name evidence="3" type="primary">LOC108840980</name>
</gene>
<dbReference type="Gene3D" id="3.90.810.10">
    <property type="entry name" value="CRIB domain"/>
    <property type="match status" value="1"/>
</dbReference>
<dbReference type="PROSITE" id="PS50108">
    <property type="entry name" value="CRIB"/>
    <property type="match status" value="1"/>
</dbReference>
<dbReference type="InterPro" id="IPR044509">
    <property type="entry name" value="RIC2/4"/>
</dbReference>
<dbReference type="PANTHER" id="PTHR46931">
    <property type="entry name" value="CRIB DOMAIN-CONTAINING PROTEIN RIC2"/>
    <property type="match status" value="1"/>
</dbReference>
<dbReference type="Proteomes" id="UP000504610">
    <property type="component" value="Chromosome 2"/>
</dbReference>
<dbReference type="Pfam" id="PF00786">
    <property type="entry name" value="PBD"/>
    <property type="match status" value="1"/>
</dbReference>
<dbReference type="OrthoDB" id="678664at2759"/>
<dbReference type="AlphaFoldDB" id="A0A6J0M9U9"/>
<evidence type="ECO:0000313" key="3">
    <source>
        <dbReference type="RefSeq" id="XP_018469275.2"/>
    </source>
</evidence>
<dbReference type="InterPro" id="IPR000095">
    <property type="entry name" value="CRIB_dom"/>
</dbReference>
<evidence type="ECO:0000259" key="1">
    <source>
        <dbReference type="PROSITE" id="PS50108"/>
    </source>
</evidence>
<dbReference type="CDD" id="cd00132">
    <property type="entry name" value="CRIB"/>
    <property type="match status" value="1"/>
</dbReference>
<dbReference type="RefSeq" id="XP_018469275.2">
    <property type="nucleotide sequence ID" value="XM_018613773.2"/>
</dbReference>
<reference evidence="2" key="1">
    <citation type="journal article" date="2019" name="Database">
        <title>The radish genome database (RadishGD): an integrated information resource for radish genomics.</title>
        <authorList>
            <person name="Yu H.J."/>
            <person name="Baek S."/>
            <person name="Lee Y.J."/>
            <person name="Cho A."/>
            <person name="Mun J.H."/>
        </authorList>
    </citation>
    <scope>NUCLEOTIDE SEQUENCE [LARGE SCALE GENOMIC DNA]</scope>
    <source>
        <strain evidence="2">cv. WK10039</strain>
    </source>
</reference>
<proteinExistence type="predicted"/>
<evidence type="ECO:0000313" key="2">
    <source>
        <dbReference type="Proteomes" id="UP000504610"/>
    </source>
</evidence>